<dbReference type="CDD" id="cd00586">
    <property type="entry name" value="4HBT"/>
    <property type="match status" value="1"/>
</dbReference>
<sequence>MPALLSYRAVVAPADCDILGHMNVARYFDACSDAGFTMQSMLGITADDMTGGRRISGAVVHTEATFKAEVLAGEAIHMMTDILAIGTKSITYRHRLYRSARDEHAFTAVFRNAILSLTERRAVTVPDDMRAAAQAYLAEGE</sequence>
<accession>A0A845M4Z5</accession>
<dbReference type="Proteomes" id="UP000467322">
    <property type="component" value="Unassembled WGS sequence"/>
</dbReference>
<evidence type="ECO:0008006" key="3">
    <source>
        <dbReference type="Google" id="ProtNLM"/>
    </source>
</evidence>
<dbReference type="Pfam" id="PF13279">
    <property type="entry name" value="4HBT_2"/>
    <property type="match status" value="1"/>
</dbReference>
<dbReference type="InterPro" id="IPR029069">
    <property type="entry name" value="HotDog_dom_sf"/>
</dbReference>
<dbReference type="EMBL" id="WTUX01000012">
    <property type="protein sequence ID" value="MZR13468.1"/>
    <property type="molecule type" value="Genomic_DNA"/>
</dbReference>
<dbReference type="PANTHER" id="PTHR31793:SF2">
    <property type="entry name" value="BLR1345 PROTEIN"/>
    <property type="match status" value="1"/>
</dbReference>
<dbReference type="GO" id="GO:0047617">
    <property type="term" value="F:fatty acyl-CoA hydrolase activity"/>
    <property type="evidence" value="ECO:0007669"/>
    <property type="project" value="TreeGrafter"/>
</dbReference>
<reference evidence="1 2" key="1">
    <citation type="submission" date="2019-12" db="EMBL/GenBank/DDBJ databases">
        <title>Maritimibacter sp. nov. sp. isolated from sea sand.</title>
        <authorList>
            <person name="Kim J."/>
            <person name="Jeong S.E."/>
            <person name="Jung H.S."/>
            <person name="Jeon C.O."/>
        </authorList>
    </citation>
    <scope>NUCLEOTIDE SEQUENCE [LARGE SCALE GENOMIC DNA]</scope>
    <source>
        <strain evidence="1 2">DP07</strain>
    </source>
</reference>
<protein>
    <recommendedName>
        <fullName evidence="3">Acyl-CoA thioester hydrolase</fullName>
    </recommendedName>
</protein>
<dbReference type="Gene3D" id="3.10.129.10">
    <property type="entry name" value="Hotdog Thioesterase"/>
    <property type="match status" value="1"/>
</dbReference>
<comment type="caution">
    <text evidence="1">The sequence shown here is derived from an EMBL/GenBank/DDBJ whole genome shotgun (WGS) entry which is preliminary data.</text>
</comment>
<evidence type="ECO:0000313" key="2">
    <source>
        <dbReference type="Proteomes" id="UP000467322"/>
    </source>
</evidence>
<proteinExistence type="predicted"/>
<organism evidence="1 2">
    <name type="scientific">Maritimibacter harenae</name>
    <dbReference type="NCBI Taxonomy" id="2606218"/>
    <lineage>
        <taxon>Bacteria</taxon>
        <taxon>Pseudomonadati</taxon>
        <taxon>Pseudomonadota</taxon>
        <taxon>Alphaproteobacteria</taxon>
        <taxon>Rhodobacterales</taxon>
        <taxon>Roseobacteraceae</taxon>
        <taxon>Maritimibacter</taxon>
    </lineage>
</organism>
<keyword evidence="2" id="KW-1185">Reference proteome</keyword>
<gene>
    <name evidence="1" type="ORF">GQE99_10620</name>
</gene>
<dbReference type="AlphaFoldDB" id="A0A845M4Z5"/>
<evidence type="ECO:0000313" key="1">
    <source>
        <dbReference type="EMBL" id="MZR13468.1"/>
    </source>
</evidence>
<dbReference type="SUPFAM" id="SSF54637">
    <property type="entry name" value="Thioesterase/thiol ester dehydrase-isomerase"/>
    <property type="match status" value="1"/>
</dbReference>
<dbReference type="PANTHER" id="PTHR31793">
    <property type="entry name" value="4-HYDROXYBENZOYL-COA THIOESTERASE FAMILY MEMBER"/>
    <property type="match status" value="1"/>
</dbReference>
<name>A0A845M4Z5_9RHOB</name>
<dbReference type="InterPro" id="IPR050563">
    <property type="entry name" value="4-hydroxybenzoyl-CoA_TE"/>
</dbReference>
<dbReference type="RefSeq" id="WP_161351587.1">
    <property type="nucleotide sequence ID" value="NZ_WTUX01000012.1"/>
</dbReference>